<reference evidence="4" key="2">
    <citation type="submission" date="2015-01" db="EMBL/GenBank/DDBJ databases">
        <title>Evolutionary Origins and Diversification of the Mycorrhizal Mutualists.</title>
        <authorList>
            <consortium name="DOE Joint Genome Institute"/>
            <consortium name="Mycorrhizal Genomics Consortium"/>
            <person name="Kohler A."/>
            <person name="Kuo A."/>
            <person name="Nagy L.G."/>
            <person name="Floudas D."/>
            <person name="Copeland A."/>
            <person name="Barry K.W."/>
            <person name="Cichocki N."/>
            <person name="Veneault-Fourrey C."/>
            <person name="LaButti K."/>
            <person name="Lindquist E.A."/>
            <person name="Lipzen A."/>
            <person name="Lundell T."/>
            <person name="Morin E."/>
            <person name="Murat C."/>
            <person name="Riley R."/>
            <person name="Ohm R."/>
            <person name="Sun H."/>
            <person name="Tunlid A."/>
            <person name="Henrissat B."/>
            <person name="Grigoriev I.V."/>
            <person name="Hibbett D.S."/>
            <person name="Martin F."/>
        </authorList>
    </citation>
    <scope>NUCLEOTIDE SEQUENCE [LARGE SCALE GENOMIC DNA]</scope>
    <source>
        <strain evidence="4">Zn</strain>
    </source>
</reference>
<evidence type="ECO:0000313" key="3">
    <source>
        <dbReference type="EMBL" id="KIN01971.1"/>
    </source>
</evidence>
<evidence type="ECO:0008006" key="5">
    <source>
        <dbReference type="Google" id="ProtNLM"/>
    </source>
</evidence>
<evidence type="ECO:0000256" key="2">
    <source>
        <dbReference type="SAM" id="MobiDB-lite"/>
    </source>
</evidence>
<keyword evidence="1" id="KW-0175">Coiled coil</keyword>
<dbReference type="STRING" id="913774.A0A0C3H196"/>
<protein>
    <recommendedName>
        <fullName evidence="5">Mitochondrial ATPase complex subunit ATP10</fullName>
    </recommendedName>
</protein>
<reference evidence="3 4" key="1">
    <citation type="submission" date="2014-04" db="EMBL/GenBank/DDBJ databases">
        <authorList>
            <consortium name="DOE Joint Genome Institute"/>
            <person name="Kuo A."/>
            <person name="Martino E."/>
            <person name="Perotto S."/>
            <person name="Kohler A."/>
            <person name="Nagy L.G."/>
            <person name="Floudas D."/>
            <person name="Copeland A."/>
            <person name="Barry K.W."/>
            <person name="Cichocki N."/>
            <person name="Veneault-Fourrey C."/>
            <person name="LaButti K."/>
            <person name="Lindquist E.A."/>
            <person name="Lipzen A."/>
            <person name="Lundell T."/>
            <person name="Morin E."/>
            <person name="Murat C."/>
            <person name="Sun H."/>
            <person name="Tunlid A."/>
            <person name="Henrissat B."/>
            <person name="Grigoriev I.V."/>
            <person name="Hibbett D.S."/>
            <person name="Martin F."/>
            <person name="Nordberg H.P."/>
            <person name="Cantor M.N."/>
            <person name="Hua S.X."/>
        </authorList>
    </citation>
    <scope>NUCLEOTIDE SEQUENCE [LARGE SCALE GENOMIC DNA]</scope>
    <source>
        <strain evidence="3 4">Zn</strain>
    </source>
</reference>
<feature type="region of interest" description="Disordered" evidence="2">
    <location>
        <begin position="71"/>
        <end position="90"/>
    </location>
</feature>
<proteinExistence type="predicted"/>
<evidence type="ECO:0000313" key="4">
    <source>
        <dbReference type="Proteomes" id="UP000054321"/>
    </source>
</evidence>
<dbReference type="FunCoup" id="A0A0C3H196">
    <property type="interactions" value="161"/>
</dbReference>
<feature type="coiled-coil region" evidence="1">
    <location>
        <begin position="299"/>
        <end position="326"/>
    </location>
</feature>
<dbReference type="EMBL" id="KN832875">
    <property type="protein sequence ID" value="KIN01971.1"/>
    <property type="molecule type" value="Genomic_DNA"/>
</dbReference>
<dbReference type="InterPro" id="IPR007849">
    <property type="entry name" value="ATP10"/>
</dbReference>
<dbReference type="OrthoDB" id="17089at2759"/>
<dbReference type="Proteomes" id="UP000054321">
    <property type="component" value="Unassembled WGS sequence"/>
</dbReference>
<name>A0A0C3H196_OIDMZ</name>
<dbReference type="PANTHER" id="PTHR28106">
    <property type="entry name" value="MITOCHONDRIAL ATPASE COMPLEX SUBUNIT ATP10"/>
    <property type="match status" value="1"/>
</dbReference>
<dbReference type="PANTHER" id="PTHR28106:SF1">
    <property type="entry name" value="MITOCHONDRIAL ATPASE COMPLEX SUBUNIT ATP10"/>
    <property type="match status" value="1"/>
</dbReference>
<organism evidence="3 4">
    <name type="scientific">Oidiodendron maius (strain Zn)</name>
    <dbReference type="NCBI Taxonomy" id="913774"/>
    <lineage>
        <taxon>Eukaryota</taxon>
        <taxon>Fungi</taxon>
        <taxon>Dikarya</taxon>
        <taxon>Ascomycota</taxon>
        <taxon>Pezizomycotina</taxon>
        <taxon>Leotiomycetes</taxon>
        <taxon>Leotiomycetes incertae sedis</taxon>
        <taxon>Myxotrichaceae</taxon>
        <taxon>Oidiodendron</taxon>
    </lineage>
</organism>
<dbReference type="InParanoid" id="A0A0C3H196"/>
<sequence>MLIVSKPLRPIHNRYDYVACLLCQWHSFSTSYRRLAEKEPPTVSSSPHFESPLADAPRSYGKAVTEFTPKPLNRPIGLPNPPRPGENWGIDTRSWKQRRVDFVDYDKHLIRRKVLTQKMATPYFREWSNMRLHKGKSFLAPPRLFKAERALYFPNLYGKTLLKQKELQDTTPVLKDKISVVSIFSSVWGENQAATFASEKHNPELRDVVKKSNGEAQLVQINFEDNALKAMIVKLFMPRLRKALGASSWDKYFLVRKGLTTEIRDLIGLLNSKVGYTYLLDEQCKIRWAASGPADSGEKESLVKGVQRLLDEAKNKQKEAAAAAAQKLATNSPKATHAGKQKVIRTVTQY</sequence>
<dbReference type="GO" id="GO:0005743">
    <property type="term" value="C:mitochondrial inner membrane"/>
    <property type="evidence" value="ECO:0007669"/>
    <property type="project" value="TreeGrafter"/>
</dbReference>
<accession>A0A0C3H196</accession>
<dbReference type="Pfam" id="PF05176">
    <property type="entry name" value="ATP-synt_10"/>
    <property type="match status" value="1"/>
</dbReference>
<dbReference type="HOGENOM" id="CLU_047290_1_0_1"/>
<keyword evidence="4" id="KW-1185">Reference proteome</keyword>
<dbReference type="GO" id="GO:0033615">
    <property type="term" value="P:mitochondrial proton-transporting ATP synthase complex assembly"/>
    <property type="evidence" value="ECO:0007669"/>
    <property type="project" value="TreeGrafter"/>
</dbReference>
<gene>
    <name evidence="3" type="ORF">OIDMADRAFT_122197</name>
</gene>
<evidence type="ECO:0000256" key="1">
    <source>
        <dbReference type="SAM" id="Coils"/>
    </source>
</evidence>
<dbReference type="AlphaFoldDB" id="A0A0C3H196"/>